<evidence type="ECO:0000313" key="3">
    <source>
        <dbReference type="Proteomes" id="UP000677054"/>
    </source>
</evidence>
<dbReference type="PANTHER" id="PTHR47907:SF5">
    <property type="entry name" value="AP2 ASSOCIATED KINASE 1"/>
    <property type="match status" value="1"/>
</dbReference>
<dbReference type="GO" id="GO:0005524">
    <property type="term" value="F:ATP binding"/>
    <property type="evidence" value="ECO:0007669"/>
    <property type="project" value="InterPro"/>
</dbReference>
<dbReference type="InterPro" id="IPR000719">
    <property type="entry name" value="Prot_kinase_dom"/>
</dbReference>
<dbReference type="SUPFAM" id="SSF56112">
    <property type="entry name" value="Protein kinase-like (PK-like)"/>
    <property type="match status" value="1"/>
</dbReference>
<name>A0A7R8XEX2_9CRUS</name>
<organism evidence="2">
    <name type="scientific">Darwinula stevensoni</name>
    <dbReference type="NCBI Taxonomy" id="69355"/>
    <lineage>
        <taxon>Eukaryota</taxon>
        <taxon>Metazoa</taxon>
        <taxon>Ecdysozoa</taxon>
        <taxon>Arthropoda</taxon>
        <taxon>Crustacea</taxon>
        <taxon>Oligostraca</taxon>
        <taxon>Ostracoda</taxon>
        <taxon>Podocopa</taxon>
        <taxon>Podocopida</taxon>
        <taxon>Darwinulocopina</taxon>
        <taxon>Darwinuloidea</taxon>
        <taxon>Darwinulidae</taxon>
        <taxon>Darwinula</taxon>
    </lineage>
</organism>
<evidence type="ECO:0000313" key="2">
    <source>
        <dbReference type="EMBL" id="CAD7245993.1"/>
    </source>
</evidence>
<dbReference type="OrthoDB" id="2018507at2759"/>
<dbReference type="PROSITE" id="PS00108">
    <property type="entry name" value="PROTEIN_KINASE_ST"/>
    <property type="match status" value="1"/>
</dbReference>
<protein>
    <recommendedName>
        <fullName evidence="1">Protein kinase domain-containing protein</fullName>
    </recommendedName>
</protein>
<dbReference type="SMART" id="SM00220">
    <property type="entry name" value="S_TKc"/>
    <property type="match status" value="1"/>
</dbReference>
<dbReference type="Gene3D" id="1.10.510.10">
    <property type="entry name" value="Transferase(Phosphotransferase) domain 1"/>
    <property type="match status" value="1"/>
</dbReference>
<evidence type="ECO:0000259" key="1">
    <source>
        <dbReference type="PROSITE" id="PS50011"/>
    </source>
</evidence>
<dbReference type="Proteomes" id="UP000677054">
    <property type="component" value="Unassembled WGS sequence"/>
</dbReference>
<dbReference type="Pfam" id="PF00069">
    <property type="entry name" value="Pkinase"/>
    <property type="match status" value="1"/>
</dbReference>
<dbReference type="GO" id="GO:0004672">
    <property type="term" value="F:protein kinase activity"/>
    <property type="evidence" value="ECO:0007669"/>
    <property type="project" value="InterPro"/>
</dbReference>
<gene>
    <name evidence="2" type="ORF">DSTB1V02_LOCUS5859</name>
</gene>
<keyword evidence="3" id="KW-1185">Reference proteome</keyword>
<reference evidence="2" key="1">
    <citation type="submission" date="2020-11" db="EMBL/GenBank/DDBJ databases">
        <authorList>
            <person name="Tran Van P."/>
        </authorList>
    </citation>
    <scope>NUCLEOTIDE SEQUENCE</scope>
</reference>
<dbReference type="InterPro" id="IPR011009">
    <property type="entry name" value="Kinase-like_dom_sf"/>
</dbReference>
<dbReference type="InterPro" id="IPR051744">
    <property type="entry name" value="AP2_assoc_SerThr_kinase"/>
</dbReference>
<accession>A0A7R8XEX2</accession>
<dbReference type="EMBL" id="CAJPEV010001011">
    <property type="protein sequence ID" value="CAG0890123.1"/>
    <property type="molecule type" value="Genomic_DNA"/>
</dbReference>
<feature type="domain" description="Protein kinase" evidence="1">
    <location>
        <begin position="49"/>
        <end position="259"/>
    </location>
</feature>
<dbReference type="PANTHER" id="PTHR47907">
    <property type="entry name" value="PROTEIN KINASE DOMAIN-CONTAINING PROTEIN"/>
    <property type="match status" value="1"/>
</dbReference>
<dbReference type="InterPro" id="IPR008271">
    <property type="entry name" value="Ser/Thr_kinase_AS"/>
</dbReference>
<dbReference type="AlphaFoldDB" id="A0A7R8XEX2"/>
<proteinExistence type="predicted"/>
<sequence length="259" mass="28865">MCSSLVPALASVSEGTTMKKFLNLTKSENNSKESSNFIGKVFTTGKLSLTVEDTIAEGGFAIVFLVKGSNGVHYGLKRMYVNNDYDLHVCKREIEIVKQLGGHKNIVSYIDHSISSVGGDVYEILLLMEYYRGHVLNLMNERLHSGFSEAEVLTIFCDVCEAVSRLHHCQTPIVHRDLKVENILFRDGGPYVLCDFGSATPKVLNPAKQGVSAVEEEIRKYTTVSYRAPEMIDLYAGKVIHTKADIWVGSTLLVKLYFF</sequence>
<dbReference type="EMBL" id="LR900528">
    <property type="protein sequence ID" value="CAD7245993.1"/>
    <property type="molecule type" value="Genomic_DNA"/>
</dbReference>
<dbReference type="PROSITE" id="PS50011">
    <property type="entry name" value="PROTEIN_KINASE_DOM"/>
    <property type="match status" value="1"/>
</dbReference>